<protein>
    <submittedName>
        <fullName evidence="1">Uncharacterized protein</fullName>
    </submittedName>
</protein>
<keyword evidence="2" id="KW-1185">Reference proteome</keyword>
<gene>
    <name evidence="1" type="ORF">PYW08_010745</name>
</gene>
<proteinExistence type="predicted"/>
<comment type="caution">
    <text evidence="1">The sequence shown here is derived from an EMBL/GenBank/DDBJ whole genome shotgun (WGS) entry which is preliminary data.</text>
</comment>
<dbReference type="Proteomes" id="UP001231649">
    <property type="component" value="Chromosome 27"/>
</dbReference>
<evidence type="ECO:0000313" key="2">
    <source>
        <dbReference type="Proteomes" id="UP001231649"/>
    </source>
</evidence>
<sequence length="1538" mass="172466">MKLLLLTAFIAAVASTPLVENSKWPWQVGKEYVYDVQSYTWTKFQNSDSNGNAFKTQFVVRVEKPGILQAKLERPLYAQIKGQMDINNAPSDLKYQTVKDLDEVFEISVDGGRILEVTVPNSISSSNERILKGLVSALQVDLSTYGHVDTFPNSFDKETFQGLFKKTEADVTGDCETLYSVSPVSVEVRRELPVFAEDPIEITKSKNYGSCKKRVGVSYGVPEGAVWNGIAYGNDERQFIKHTSESRLLAGKQGTIYKSDVLSSVFVNPLLFGKQKSEIYSYVGFTLTEVKSVGEPRNTTTSDSYRTTGLLLSDFDESFFKVKAENVVNAQKLLQEMTPLLQDPGNLPKADFLSKFNLLSHFIMLMDSKQLTQMTSSIEVAKTSKNASKNKMWIIYRDAVAQAGTIAAFEEIKEWILTKKIQGEEAAEVISTVAGTMSLQTEKVAQEFFELAFNPKVAEQNFLNTSALLAATKFVRTSELDLFVLKKVIPNLSLELKKAVEQGDSNKAQLYVTLLGNLVRPEILKVFAPYLEGRIVVSKYLRIQMVNSLKPLANLKNEEVRAVLFSILKNTAEPYEVRVAAALNIFLAFPTAEMMQIMAHMTNDDPSTEVRGVLATSIGYASTLKDPRFAELAKTAQSVSTFINKEASQFHNSADIMIDDYQSNDDVTSFTESSYIGSENIFIPKYLRQAWRSRGSGVTEEDSFTLSVSDVQSLFDYATKVAYVAFDKSEPDFKFSAKKIVEELNIKREPRTPVEGSFFVDSLDQQRLFTFNERELEMFTLESIKSVNNLLTGVNSQYTKILVDNTVIVTFPLATGMPFVFVYTEPIIFIAGAKTIPQPDKHGSLAAEINFTYGRNMDGSVSFLDTFTDNYATTGIINKFQVNIPVKFTTTLSGKKVSNIEVALELPEQDVNLLHFSVTPYSSVQNKDSRLTIAEEPATVNIKSSEPIVYLDNVGLGELVGIGLNLKGQTYSSDFKKTLLLDTDILTNIQNLLSHQNDVAYTEVDLKYVAKDTRNKKITTSLFFDILYNQKEAGELGPAAVINDVTVNSEVRRKELVKRVAAGIESAKVRVVDISVVFDGELRKEFVLTGALASSVVDNKVQAVVFTKGGEQINAVFKITKSKIAPLNFEEALKNPIKVLYEADFRLGDIETIHIKGFGERSEEYTEKLKNDPLGKKCLEETSKNNFYQKDCYKMIIKAHAPDFFKATITSKDLNSTDLNVPNSLEGLANYFVVLERHENAIPKMKAKDETIEFIAQALYYDNQINYKIGTKYGFYRKSSTEAVALYPYVMVNYAPIYSWERYYNYFTGDQYLPYCAVDGSKISTFSGRSYDYSLSGSWHVVMVDESNEFKWTDLAILARRPSVNEEEVYISYKNDAGKYLEVLIKPAAVDVKSNAEKVSDGEYTAYWDNVSDSTILEYYTLAEGVQVFKINDEAIRILYDGQRLVIFTSDYRSTTRGICGQSSSQISDDYLTPYGLVDLPDLYGASFSLDGEFSDPKTVELKKEAKLKAYQPVTKYTNILRSDTEWSKAENESVKTL</sequence>
<accession>A0ACC2Q4G3</accession>
<dbReference type="EMBL" id="CM056803">
    <property type="protein sequence ID" value="KAJ8707493.1"/>
    <property type="molecule type" value="Genomic_DNA"/>
</dbReference>
<name>A0ACC2Q4G3_9NEOP</name>
<reference evidence="1" key="1">
    <citation type="submission" date="2023-03" db="EMBL/GenBank/DDBJ databases">
        <title>Chromosome-level genomes of two armyworms, Mythimna separata and Mythimna loreyi, provide insights into the biosynthesis and reception of sex pheromones.</title>
        <authorList>
            <person name="Zhao H."/>
        </authorList>
    </citation>
    <scope>NUCLEOTIDE SEQUENCE</scope>
    <source>
        <strain evidence="1">BeijingLab</strain>
    </source>
</reference>
<evidence type="ECO:0000313" key="1">
    <source>
        <dbReference type="EMBL" id="KAJ8707493.1"/>
    </source>
</evidence>
<organism evidence="1 2">
    <name type="scientific">Mythimna loreyi</name>
    <dbReference type="NCBI Taxonomy" id="667449"/>
    <lineage>
        <taxon>Eukaryota</taxon>
        <taxon>Metazoa</taxon>
        <taxon>Ecdysozoa</taxon>
        <taxon>Arthropoda</taxon>
        <taxon>Hexapoda</taxon>
        <taxon>Insecta</taxon>
        <taxon>Pterygota</taxon>
        <taxon>Neoptera</taxon>
        <taxon>Endopterygota</taxon>
        <taxon>Lepidoptera</taxon>
        <taxon>Glossata</taxon>
        <taxon>Ditrysia</taxon>
        <taxon>Noctuoidea</taxon>
        <taxon>Noctuidae</taxon>
        <taxon>Noctuinae</taxon>
        <taxon>Hadenini</taxon>
        <taxon>Mythimna</taxon>
    </lineage>
</organism>